<proteinExistence type="inferred from homology"/>
<keyword evidence="6" id="KW-1185">Reference proteome</keyword>
<evidence type="ECO:0000256" key="2">
    <source>
        <dbReference type="ARBA" id="ARBA00022741"/>
    </source>
</evidence>
<dbReference type="KEGG" id="rarg:115737671"/>
<dbReference type="FunFam" id="1.10.8.60:FF:000038">
    <property type="entry name" value="spermatogenesis-associated protein 5-like protein 1"/>
    <property type="match status" value="1"/>
</dbReference>
<sequence length="1076" mass="117259">MPCRGFSLSLSLPLSPYRHRGTNFVPRFSQKLCESHFATLKPLKKRSRLWIRPPTMPSSKKKHSRAQSRLPASDPCASPRTPSPASSFADSEVAEDDDIPAALQAASARFPCLIGKSAVVGRVSDVDAEAKGCKIWLSEPSMVASAIAPGSIVSVSLASSSSEISLGIPLCSFSDECAKHTGMNPVDKMTNEAGDFFALATVFPSIKVLRNGVRLSLNLSYTMGCPTSGRVLFVFPVQSWISGGLVNGIDKLQRNSLGSFVMQTCEELCLELASRNEFTTNKRALSLVKTPGEIPLDKNVAFGSPRMPACQSKMSSPANDQLRSPLSLSSSGNQMCPVVNSYDIVQLLEDESTKNLLQACTKSWLCSRFLLQGNLVVVPILSKLWLFQVIGAQHASDGKNQTIIDQNTEGSSPNISQSPDYAIHAFTVTGRTNIRLSSPMNTTSVTPAVTGSLVGNLEHIDCKANIRGDDIKLGGLYKEYTALKDIIISSTLKDTMSRFGLRTTKGVLLHGPPGTGKTSLARLCAHDAGVNLFSVNGPEIVRQYYGESEQALREVFDSASHAAPAVVFMDELDAIAPARKDGGEELSHRMVGTLLSLMDGINRTDGLLVIAATNRPESIEPALRRPGRFDREIEIGVPSSKQRFEILFTLLGLMEHSLSESQIQQLAMSTHGFVGGDLAALCNEAALVCLRRYNCFKKSQGESCSKSHMDFEFCANVATEESSSLGDKRDAQQDYLHSLSTLHVSSDILPSSLSKQKLIENEDGMQCSGGLANRNCMLTVTFEDFEKARMKVRPSAMREVILEVPKVKWEDIGGQREVKTQLMEAVEWPQRHHDALSRIGTRPPRGVLLFGPPGCSKTLMARAVASEAGLNFIAVKGPELFNKWVGESEKAVRSVFAKARANAPSIIFFDEIDGLANIRGKESDGVSVSDRVISQLLIELDGLHQRVDVTVIAATNRPDNIDPALLRPGRFDRLLYVGPPNEADRQEIFCIHLRKVPCGSNVDIKELACLTEGCTGADISLICREAAIEAMEEDLDASEVAMKHFRNAINQVHPSVVESYEELSTQFQRLVLSRDK</sequence>
<evidence type="ECO:0000256" key="1">
    <source>
        <dbReference type="ARBA" id="ARBA00006914"/>
    </source>
</evidence>
<evidence type="ECO:0000259" key="5">
    <source>
        <dbReference type="SMART" id="SM00382"/>
    </source>
</evidence>
<dbReference type="GeneID" id="115737671"/>
<dbReference type="RefSeq" id="XP_030525790.1">
    <property type="nucleotide sequence ID" value="XM_030669930.1"/>
</dbReference>
<dbReference type="InterPro" id="IPR027417">
    <property type="entry name" value="P-loop_NTPase"/>
</dbReference>
<accession>A0A8B8NUA1</accession>
<dbReference type="PANTHER" id="PTHR23077:SF27">
    <property type="entry name" value="ATPASE FAMILY GENE 2 PROTEIN HOMOLOG A"/>
    <property type="match status" value="1"/>
</dbReference>
<dbReference type="InterPro" id="IPR058958">
    <property type="entry name" value="DPBB_CI111"/>
</dbReference>
<organism evidence="6 8">
    <name type="scientific">Rhodamnia argentea</name>
    <dbReference type="NCBI Taxonomy" id="178133"/>
    <lineage>
        <taxon>Eukaryota</taxon>
        <taxon>Viridiplantae</taxon>
        <taxon>Streptophyta</taxon>
        <taxon>Embryophyta</taxon>
        <taxon>Tracheophyta</taxon>
        <taxon>Spermatophyta</taxon>
        <taxon>Magnoliopsida</taxon>
        <taxon>eudicotyledons</taxon>
        <taxon>Gunneridae</taxon>
        <taxon>Pentapetalae</taxon>
        <taxon>rosids</taxon>
        <taxon>malvids</taxon>
        <taxon>Myrtales</taxon>
        <taxon>Myrtaceae</taxon>
        <taxon>Myrtoideae</taxon>
        <taxon>Myrteae</taxon>
        <taxon>Australasian group</taxon>
        <taxon>Rhodamnia</taxon>
    </lineage>
</organism>
<dbReference type="Gene3D" id="1.10.8.60">
    <property type="match status" value="2"/>
</dbReference>
<dbReference type="SUPFAM" id="SSF52540">
    <property type="entry name" value="P-loop containing nucleoside triphosphate hydrolases"/>
    <property type="match status" value="2"/>
</dbReference>
<reference evidence="7 8" key="1">
    <citation type="submission" date="2025-04" db="UniProtKB">
        <authorList>
            <consortium name="RefSeq"/>
        </authorList>
    </citation>
    <scope>IDENTIFICATION</scope>
</reference>
<keyword evidence="3" id="KW-0067">ATP-binding</keyword>
<protein>
    <submittedName>
        <fullName evidence="7 8">Calmodulin-interacting protein 111 isoform X1</fullName>
    </submittedName>
</protein>
<dbReference type="SMART" id="SM00382">
    <property type="entry name" value="AAA"/>
    <property type="match status" value="2"/>
</dbReference>
<feature type="domain" description="AAA+ ATPase" evidence="5">
    <location>
        <begin position="843"/>
        <end position="981"/>
    </location>
</feature>
<keyword evidence="2" id="KW-0547">Nucleotide-binding</keyword>
<dbReference type="Gene3D" id="3.40.50.300">
    <property type="entry name" value="P-loop containing nucleotide triphosphate hydrolases"/>
    <property type="match status" value="2"/>
</dbReference>
<dbReference type="FunFam" id="3.40.50.300:FF:000661">
    <property type="entry name" value="calmodulin-interacting protein 111 isoform X1"/>
    <property type="match status" value="1"/>
</dbReference>
<evidence type="ECO:0000256" key="3">
    <source>
        <dbReference type="ARBA" id="ARBA00022840"/>
    </source>
</evidence>
<dbReference type="CDD" id="cd19503">
    <property type="entry name" value="RecA-like_CDC48_NLV2_r1-like"/>
    <property type="match status" value="1"/>
</dbReference>
<evidence type="ECO:0000256" key="4">
    <source>
        <dbReference type="SAM" id="MobiDB-lite"/>
    </source>
</evidence>
<dbReference type="InterPro" id="IPR041569">
    <property type="entry name" value="AAA_lid_3"/>
</dbReference>
<feature type="domain" description="AAA+ ATPase" evidence="5">
    <location>
        <begin position="503"/>
        <end position="639"/>
    </location>
</feature>
<dbReference type="RefSeq" id="XP_030525786.1">
    <property type="nucleotide sequence ID" value="XM_030669926.1"/>
</dbReference>
<dbReference type="InterPro" id="IPR003959">
    <property type="entry name" value="ATPase_AAA_core"/>
</dbReference>
<dbReference type="Pfam" id="PF17862">
    <property type="entry name" value="AAA_lid_3"/>
    <property type="match status" value="2"/>
</dbReference>
<comment type="similarity">
    <text evidence="1">Belongs to the AAA ATPase family.</text>
</comment>
<dbReference type="Pfam" id="PF26429">
    <property type="entry name" value="DPBB_CI111"/>
    <property type="match status" value="1"/>
</dbReference>
<dbReference type="OrthoDB" id="27435at2759"/>
<feature type="region of interest" description="Disordered" evidence="4">
    <location>
        <begin position="49"/>
        <end position="91"/>
    </location>
</feature>
<gene>
    <name evidence="7 8" type="primary">LOC115737671</name>
</gene>
<evidence type="ECO:0000313" key="7">
    <source>
        <dbReference type="RefSeq" id="XP_030525786.1"/>
    </source>
</evidence>
<dbReference type="PANTHER" id="PTHR23077">
    <property type="entry name" value="AAA-FAMILY ATPASE"/>
    <property type="match status" value="1"/>
</dbReference>
<dbReference type="GO" id="GO:0005524">
    <property type="term" value="F:ATP binding"/>
    <property type="evidence" value="ECO:0007669"/>
    <property type="project" value="UniProtKB-KW"/>
</dbReference>
<dbReference type="InterPro" id="IPR003593">
    <property type="entry name" value="AAA+_ATPase"/>
</dbReference>
<dbReference type="InterPro" id="IPR050168">
    <property type="entry name" value="AAA_ATPase_domain"/>
</dbReference>
<name>A0A8B8NUA1_9MYRT</name>
<dbReference type="Pfam" id="PF00004">
    <property type="entry name" value="AAA"/>
    <property type="match status" value="2"/>
</dbReference>
<dbReference type="GO" id="GO:0016887">
    <property type="term" value="F:ATP hydrolysis activity"/>
    <property type="evidence" value="ECO:0007669"/>
    <property type="project" value="InterPro"/>
</dbReference>
<evidence type="ECO:0000313" key="6">
    <source>
        <dbReference type="Proteomes" id="UP000827889"/>
    </source>
</evidence>
<dbReference type="CDD" id="cd19511">
    <property type="entry name" value="RecA-like_CDC48_r2-like"/>
    <property type="match status" value="1"/>
</dbReference>
<dbReference type="AlphaFoldDB" id="A0A8B8NUA1"/>
<dbReference type="PROSITE" id="PS00674">
    <property type="entry name" value="AAA"/>
    <property type="match status" value="1"/>
</dbReference>
<dbReference type="GO" id="GO:0009507">
    <property type="term" value="C:chloroplast"/>
    <property type="evidence" value="ECO:0007669"/>
    <property type="project" value="TreeGrafter"/>
</dbReference>
<evidence type="ECO:0000313" key="8">
    <source>
        <dbReference type="RefSeq" id="XP_030525790.1"/>
    </source>
</evidence>
<dbReference type="FunFam" id="3.40.50.300:FF:001406">
    <property type="entry name" value="Putative vesicular transport protein (CDC48)"/>
    <property type="match status" value="1"/>
</dbReference>
<dbReference type="InterPro" id="IPR003960">
    <property type="entry name" value="ATPase_AAA_CS"/>
</dbReference>
<dbReference type="Proteomes" id="UP000827889">
    <property type="component" value="Chromosome 7"/>
</dbReference>